<organism evidence="1 2">
    <name type="scientific">Theobroma cacao</name>
    <name type="common">Cacao</name>
    <name type="synonym">Cocoa</name>
    <dbReference type="NCBI Taxonomy" id="3641"/>
    <lineage>
        <taxon>Eukaryota</taxon>
        <taxon>Viridiplantae</taxon>
        <taxon>Streptophyta</taxon>
        <taxon>Embryophyta</taxon>
        <taxon>Tracheophyta</taxon>
        <taxon>Spermatophyta</taxon>
        <taxon>Magnoliopsida</taxon>
        <taxon>eudicotyledons</taxon>
        <taxon>Gunneridae</taxon>
        <taxon>Pentapetalae</taxon>
        <taxon>rosids</taxon>
        <taxon>malvids</taxon>
        <taxon>Malvales</taxon>
        <taxon>Malvaceae</taxon>
        <taxon>Byttnerioideae</taxon>
        <taxon>Theobroma</taxon>
    </lineage>
</organism>
<dbReference type="Proteomes" id="UP000026915">
    <property type="component" value="Chromosome 5"/>
</dbReference>
<accession>A0A061F151</accession>
<gene>
    <name evidence="1" type="ORF">TCM_026064</name>
</gene>
<evidence type="ECO:0000313" key="1">
    <source>
        <dbReference type="EMBL" id="EOY10766.1"/>
    </source>
</evidence>
<keyword evidence="2" id="KW-1185">Reference proteome</keyword>
<dbReference type="EMBL" id="CM001883">
    <property type="protein sequence ID" value="EOY10766.1"/>
    <property type="molecule type" value="Genomic_DNA"/>
</dbReference>
<evidence type="ECO:0000313" key="2">
    <source>
        <dbReference type="Proteomes" id="UP000026915"/>
    </source>
</evidence>
<protein>
    <submittedName>
        <fullName evidence="1">Uncharacterized protein</fullName>
    </submittedName>
</protein>
<name>A0A061F151_THECC</name>
<sequence>MSEMNQEPDFEVPNQEEDNPQLQESINLDSFNNIIVLLCMLMVEAEDNGGADETDESTDDGELDCEEAVRVQKIGKRGPSGETVNGVMPFSNENTILDNNIATLEGDTATLKDNTASDEGNEDCFLPVKIDLMTIQMIGLINGMIKFR</sequence>
<reference evidence="1 2" key="1">
    <citation type="journal article" date="2013" name="Genome Biol.">
        <title>The genome sequence of the most widely cultivated cacao type and its use to identify candidate genes regulating pod color.</title>
        <authorList>
            <person name="Motamayor J.C."/>
            <person name="Mockaitis K."/>
            <person name="Schmutz J."/>
            <person name="Haiminen N."/>
            <person name="Iii D.L."/>
            <person name="Cornejo O."/>
            <person name="Findley S.D."/>
            <person name="Zheng P."/>
            <person name="Utro F."/>
            <person name="Royaert S."/>
            <person name="Saski C."/>
            <person name="Jenkins J."/>
            <person name="Podicheti R."/>
            <person name="Zhao M."/>
            <person name="Scheffler B.E."/>
            <person name="Stack J.C."/>
            <person name="Feltus F.A."/>
            <person name="Mustiga G.M."/>
            <person name="Amores F."/>
            <person name="Phillips W."/>
            <person name="Marelli J.P."/>
            <person name="May G.D."/>
            <person name="Shapiro H."/>
            <person name="Ma J."/>
            <person name="Bustamante C.D."/>
            <person name="Schnell R.J."/>
            <person name="Main D."/>
            <person name="Gilbert D."/>
            <person name="Parida L."/>
            <person name="Kuhn D.N."/>
        </authorList>
    </citation>
    <scope>NUCLEOTIDE SEQUENCE [LARGE SCALE GENOMIC DNA]</scope>
    <source>
        <strain evidence="2">cv. Matina 1-6</strain>
    </source>
</reference>
<dbReference type="HOGENOM" id="CLU_1762082_0_0_1"/>
<dbReference type="Gramene" id="EOY10766">
    <property type="protein sequence ID" value="EOY10766"/>
    <property type="gene ID" value="TCM_026064"/>
</dbReference>
<proteinExistence type="predicted"/>
<dbReference type="AlphaFoldDB" id="A0A061F151"/>
<dbReference type="InParanoid" id="A0A061F151"/>